<name>A0A9W9DL11_9AGAR</name>
<sequence>MVSAKSKLCRAESPPIRLRIPVSEQTEKQRAMKKECRKIGRSMASSRYRRRQGEAGKTTNRLRMAKKRAQMTDGEKAATNERRKAAAAASYLRNRKTVLRKAQDKRIATFIEKVGHPDADLWYPYRRNTYRVGEQAGVSTNPRIYL</sequence>
<dbReference type="Proteomes" id="UP001150238">
    <property type="component" value="Unassembled WGS sequence"/>
</dbReference>
<reference evidence="2" key="1">
    <citation type="submission" date="2022-08" db="EMBL/GenBank/DDBJ databases">
        <authorList>
            <consortium name="DOE Joint Genome Institute"/>
            <person name="Min B."/>
            <person name="Riley R."/>
            <person name="Sierra-Patev S."/>
            <person name="Naranjo-Ortiz M."/>
            <person name="Looney B."/>
            <person name="Konkel Z."/>
            <person name="Slot J.C."/>
            <person name="Sakamoto Y."/>
            <person name="Steenwyk J.L."/>
            <person name="Rokas A."/>
            <person name="Carro J."/>
            <person name="Camarero S."/>
            <person name="Ferreira P."/>
            <person name="Molpeceres G."/>
            <person name="Ruiz-Duenas F.J."/>
            <person name="Serrano A."/>
            <person name="Henrissat B."/>
            <person name="Drula E."/>
            <person name="Hughes K.W."/>
            <person name="Mata J.L."/>
            <person name="Ishikawa N.K."/>
            <person name="Vargas-Isla R."/>
            <person name="Ushijima S."/>
            <person name="Smith C.A."/>
            <person name="Ahrendt S."/>
            <person name="Andreopoulos W."/>
            <person name="He G."/>
            <person name="Labutti K."/>
            <person name="Lipzen A."/>
            <person name="Ng V."/>
            <person name="Sandor L."/>
            <person name="Barry K."/>
            <person name="Martinez A.T."/>
            <person name="Xiao Y."/>
            <person name="Gibbons J.G."/>
            <person name="Terashima K."/>
            <person name="Hibbett D.S."/>
            <person name="Grigoriev I.V."/>
        </authorList>
    </citation>
    <scope>NUCLEOTIDE SEQUENCE</scope>
    <source>
        <strain evidence="2">Sp2 HRB7682 ss15</strain>
    </source>
</reference>
<proteinExistence type="predicted"/>
<reference evidence="2" key="2">
    <citation type="journal article" date="2023" name="Proc. Natl. Acad. Sci. U.S.A.">
        <title>A global phylogenomic analysis of the shiitake genus Lentinula.</title>
        <authorList>
            <person name="Sierra-Patev S."/>
            <person name="Min B."/>
            <person name="Naranjo-Ortiz M."/>
            <person name="Looney B."/>
            <person name="Konkel Z."/>
            <person name="Slot J.C."/>
            <person name="Sakamoto Y."/>
            <person name="Steenwyk J.L."/>
            <person name="Rokas A."/>
            <person name="Carro J."/>
            <person name="Camarero S."/>
            <person name="Ferreira P."/>
            <person name="Molpeceres G."/>
            <person name="Ruiz-Duenas F.J."/>
            <person name="Serrano A."/>
            <person name="Henrissat B."/>
            <person name="Drula E."/>
            <person name="Hughes K.W."/>
            <person name="Mata J.L."/>
            <person name="Ishikawa N.K."/>
            <person name="Vargas-Isla R."/>
            <person name="Ushijima S."/>
            <person name="Smith C.A."/>
            <person name="Donoghue J."/>
            <person name="Ahrendt S."/>
            <person name="Andreopoulos W."/>
            <person name="He G."/>
            <person name="LaButti K."/>
            <person name="Lipzen A."/>
            <person name="Ng V."/>
            <person name="Riley R."/>
            <person name="Sandor L."/>
            <person name="Barry K."/>
            <person name="Martinez A.T."/>
            <person name="Xiao Y."/>
            <person name="Gibbons J.G."/>
            <person name="Terashima K."/>
            <person name="Grigoriev I.V."/>
            <person name="Hibbett D."/>
        </authorList>
    </citation>
    <scope>NUCLEOTIDE SEQUENCE</scope>
    <source>
        <strain evidence="2">Sp2 HRB7682 ss15</strain>
    </source>
</reference>
<evidence type="ECO:0000256" key="1">
    <source>
        <dbReference type="SAM" id="MobiDB-lite"/>
    </source>
</evidence>
<feature type="compositionally biased region" description="Basic and acidic residues" evidence="1">
    <location>
        <begin position="25"/>
        <end position="38"/>
    </location>
</feature>
<dbReference type="AlphaFoldDB" id="A0A9W9DL11"/>
<protein>
    <submittedName>
        <fullName evidence="2">Uncharacterized protein</fullName>
    </submittedName>
</protein>
<dbReference type="EMBL" id="JANVFS010000021">
    <property type="protein sequence ID" value="KAJ4475898.1"/>
    <property type="molecule type" value="Genomic_DNA"/>
</dbReference>
<organism evidence="2 3">
    <name type="scientific">Lentinula lateritia</name>
    <dbReference type="NCBI Taxonomy" id="40482"/>
    <lineage>
        <taxon>Eukaryota</taxon>
        <taxon>Fungi</taxon>
        <taxon>Dikarya</taxon>
        <taxon>Basidiomycota</taxon>
        <taxon>Agaricomycotina</taxon>
        <taxon>Agaricomycetes</taxon>
        <taxon>Agaricomycetidae</taxon>
        <taxon>Agaricales</taxon>
        <taxon>Marasmiineae</taxon>
        <taxon>Omphalotaceae</taxon>
        <taxon>Lentinula</taxon>
    </lineage>
</organism>
<feature type="compositionally biased region" description="Basic and acidic residues" evidence="1">
    <location>
        <begin position="73"/>
        <end position="82"/>
    </location>
</feature>
<comment type="caution">
    <text evidence="2">The sequence shown here is derived from an EMBL/GenBank/DDBJ whole genome shotgun (WGS) entry which is preliminary data.</text>
</comment>
<gene>
    <name evidence="2" type="ORF">C8J55DRAFT_561934</name>
</gene>
<evidence type="ECO:0000313" key="3">
    <source>
        <dbReference type="Proteomes" id="UP001150238"/>
    </source>
</evidence>
<accession>A0A9W9DL11</accession>
<evidence type="ECO:0000313" key="2">
    <source>
        <dbReference type="EMBL" id="KAJ4475898.1"/>
    </source>
</evidence>
<feature type="region of interest" description="Disordered" evidence="1">
    <location>
        <begin position="24"/>
        <end position="82"/>
    </location>
</feature>